<dbReference type="Proteomes" id="UP000321579">
    <property type="component" value="Unassembled WGS sequence"/>
</dbReference>
<reference evidence="3" key="2">
    <citation type="submission" date="2016-03" db="EMBL/GenBank/DDBJ databases">
        <authorList>
            <person name="Ploux O."/>
        </authorList>
    </citation>
    <scope>NUCLEOTIDE SEQUENCE</scope>
    <source>
        <strain evidence="3">NBRC 105008</strain>
    </source>
</reference>
<proteinExistence type="predicted"/>
<reference evidence="2 5" key="3">
    <citation type="submission" date="2019-07" db="EMBL/GenBank/DDBJ databases">
        <title>Whole genome shotgun sequence of Flavobacterium glycines NBRC 105008.</title>
        <authorList>
            <person name="Hosoyama A."/>
            <person name="Uohara A."/>
            <person name="Ohji S."/>
            <person name="Ichikawa N."/>
        </authorList>
    </citation>
    <scope>NUCLEOTIDE SEQUENCE [LARGE SCALE GENOMIC DNA]</scope>
    <source>
        <strain evidence="2 5">NBRC 105008</strain>
    </source>
</reference>
<reference evidence="4" key="1">
    <citation type="submission" date="2016-03" db="EMBL/GenBank/DDBJ databases">
        <title>Draft genome sequence of Paenibacillus glacialis DSM 22343.</title>
        <authorList>
            <person name="Shin S.-K."/>
            <person name="Yi H."/>
        </authorList>
    </citation>
    <scope>NUCLEOTIDE SEQUENCE [LARGE SCALE GENOMIC DNA]</scope>
    <source>
        <strain evidence="4">NBRC 105008</strain>
    </source>
</reference>
<feature type="transmembrane region" description="Helical" evidence="1">
    <location>
        <begin position="27"/>
        <end position="53"/>
    </location>
</feature>
<keyword evidence="1" id="KW-0472">Membrane</keyword>
<keyword evidence="1" id="KW-1133">Transmembrane helix</keyword>
<dbReference type="AlphaFoldDB" id="A0A1B9DP95"/>
<dbReference type="EMBL" id="BJVF01000001">
    <property type="protein sequence ID" value="GEL10551.1"/>
    <property type="molecule type" value="Genomic_DNA"/>
</dbReference>
<evidence type="ECO:0000313" key="3">
    <source>
        <dbReference type="EMBL" id="OCB71522.1"/>
    </source>
</evidence>
<dbReference type="EMBL" id="LVEO01000018">
    <property type="protein sequence ID" value="OCB71522.1"/>
    <property type="molecule type" value="Genomic_DNA"/>
</dbReference>
<evidence type="ECO:0000256" key="1">
    <source>
        <dbReference type="SAM" id="Phobius"/>
    </source>
</evidence>
<gene>
    <name evidence="3" type="ORF">FBGL_09800</name>
    <name evidence="2" type="ORF">FGL01_12900</name>
</gene>
<comment type="caution">
    <text evidence="3">The sequence shown here is derived from an EMBL/GenBank/DDBJ whole genome shotgun (WGS) entry which is preliminary data.</text>
</comment>
<organism evidence="3 4">
    <name type="scientific">Flavobacterium glycines</name>
    <dbReference type="NCBI Taxonomy" id="551990"/>
    <lineage>
        <taxon>Bacteria</taxon>
        <taxon>Pseudomonadati</taxon>
        <taxon>Bacteroidota</taxon>
        <taxon>Flavobacteriia</taxon>
        <taxon>Flavobacteriales</taxon>
        <taxon>Flavobacteriaceae</taxon>
        <taxon>Flavobacterium</taxon>
    </lineage>
</organism>
<protein>
    <submittedName>
        <fullName evidence="3">Uncharacterized protein</fullName>
    </submittedName>
</protein>
<keyword evidence="1" id="KW-0812">Transmembrane</keyword>
<evidence type="ECO:0000313" key="2">
    <source>
        <dbReference type="EMBL" id="GEL10551.1"/>
    </source>
</evidence>
<evidence type="ECO:0000313" key="5">
    <source>
        <dbReference type="Proteomes" id="UP000321579"/>
    </source>
</evidence>
<accession>A0A1B9DP95</accession>
<name>A0A1B9DP95_9FLAO</name>
<sequence>MERAQIANPRYPQFINNKAQTSDYLRFGINTTLTFVAVSNSIGLIAVGTYGVFDYYYGDKFLEKTGIDNY</sequence>
<evidence type="ECO:0000313" key="4">
    <source>
        <dbReference type="Proteomes" id="UP000093226"/>
    </source>
</evidence>
<dbReference type="Proteomes" id="UP000093226">
    <property type="component" value="Unassembled WGS sequence"/>
</dbReference>